<dbReference type="InterPro" id="IPR016167">
    <property type="entry name" value="FAD-bd_PCMH_sub1"/>
</dbReference>
<dbReference type="SUPFAM" id="SSF56176">
    <property type="entry name" value="FAD-binding/transporter-associated domain-like"/>
    <property type="match status" value="1"/>
</dbReference>
<dbReference type="Gene3D" id="3.40.462.20">
    <property type="match status" value="1"/>
</dbReference>
<feature type="region of interest" description="Disordered" evidence="6">
    <location>
        <begin position="28"/>
        <end position="50"/>
    </location>
</feature>
<dbReference type="PROSITE" id="PS00862">
    <property type="entry name" value="OX2_COVAL_FAD"/>
    <property type="match status" value="1"/>
</dbReference>
<dbReference type="InterPro" id="IPR006094">
    <property type="entry name" value="Oxid_FAD_bind_N"/>
</dbReference>
<dbReference type="PANTHER" id="PTHR42973:SF39">
    <property type="entry name" value="FAD-BINDING PCMH-TYPE DOMAIN-CONTAINING PROTEIN"/>
    <property type="match status" value="1"/>
</dbReference>
<feature type="signal peptide" evidence="7">
    <location>
        <begin position="1"/>
        <end position="24"/>
    </location>
</feature>
<dbReference type="InterPro" id="IPR012951">
    <property type="entry name" value="BBE"/>
</dbReference>
<dbReference type="InterPro" id="IPR050416">
    <property type="entry name" value="FAD-linked_Oxidoreductase"/>
</dbReference>
<comment type="similarity">
    <text evidence="2">Belongs to the oxygen-dependent FAD-linked oxidoreductase family.</text>
</comment>
<proteinExistence type="inferred from homology"/>
<keyword evidence="5" id="KW-0560">Oxidoreductase</keyword>
<gene>
    <name evidence="9" type="ORF">GCM10010191_33320</name>
</gene>
<evidence type="ECO:0000256" key="1">
    <source>
        <dbReference type="ARBA" id="ARBA00001974"/>
    </source>
</evidence>
<dbReference type="PANTHER" id="PTHR42973">
    <property type="entry name" value="BINDING OXIDOREDUCTASE, PUTATIVE (AFU_ORTHOLOGUE AFUA_1G17690)-RELATED"/>
    <property type="match status" value="1"/>
</dbReference>
<feature type="domain" description="FAD-binding PCMH-type" evidence="8">
    <location>
        <begin position="85"/>
        <end position="257"/>
    </location>
</feature>
<dbReference type="Gene3D" id="3.30.43.10">
    <property type="entry name" value="Uridine Diphospho-n-acetylenolpyruvylglucosamine Reductase, domain 2"/>
    <property type="match status" value="1"/>
</dbReference>
<evidence type="ECO:0000259" key="8">
    <source>
        <dbReference type="PROSITE" id="PS51387"/>
    </source>
</evidence>
<dbReference type="EMBL" id="BAAARW010000012">
    <property type="protein sequence ID" value="GAA2419536.1"/>
    <property type="molecule type" value="Genomic_DNA"/>
</dbReference>
<evidence type="ECO:0000256" key="4">
    <source>
        <dbReference type="ARBA" id="ARBA00022827"/>
    </source>
</evidence>
<keyword evidence="4" id="KW-0274">FAD</keyword>
<dbReference type="RefSeq" id="WP_344589876.1">
    <property type="nucleotide sequence ID" value="NZ_BAAARW010000012.1"/>
</dbReference>
<dbReference type="PROSITE" id="PS51257">
    <property type="entry name" value="PROKAR_LIPOPROTEIN"/>
    <property type="match status" value="1"/>
</dbReference>
<keyword evidence="10" id="KW-1185">Reference proteome</keyword>
<dbReference type="Pfam" id="PF01565">
    <property type="entry name" value="FAD_binding_4"/>
    <property type="match status" value="1"/>
</dbReference>
<dbReference type="InterPro" id="IPR006093">
    <property type="entry name" value="Oxy_OxRdtase_FAD_BS"/>
</dbReference>
<accession>A0ABP5W7T0</accession>
<evidence type="ECO:0000256" key="3">
    <source>
        <dbReference type="ARBA" id="ARBA00022630"/>
    </source>
</evidence>
<evidence type="ECO:0000256" key="2">
    <source>
        <dbReference type="ARBA" id="ARBA00005466"/>
    </source>
</evidence>
<feature type="chain" id="PRO_5045627685" evidence="7">
    <location>
        <begin position="25"/>
        <end position="514"/>
    </location>
</feature>
<dbReference type="Pfam" id="PF08031">
    <property type="entry name" value="BBE"/>
    <property type="match status" value="1"/>
</dbReference>
<comment type="caution">
    <text evidence="9">The sequence shown here is derived from an EMBL/GenBank/DDBJ whole genome shotgun (WGS) entry which is preliminary data.</text>
</comment>
<comment type="cofactor">
    <cofactor evidence="1">
        <name>FAD</name>
        <dbReference type="ChEBI" id="CHEBI:57692"/>
    </cofactor>
</comment>
<dbReference type="InterPro" id="IPR016169">
    <property type="entry name" value="FAD-bd_PCMH_sub2"/>
</dbReference>
<dbReference type="Gene3D" id="3.30.465.10">
    <property type="match status" value="1"/>
</dbReference>
<keyword evidence="7" id="KW-0732">Signal</keyword>
<sequence length="514" mass="53858">MERRAFFRTALGAAGTAAAGVTLAACSEEQGPPGTRGAGPRVAAAPAPTGPADWNALERGLQGRLIRPGDGAYDEAKRLYIPRFDRIRPAGVAYCENPDDVAECVRFANVTRTPVAVRSGGHNYAGWSTGTGLIIDVSPMDRVALDGGADGGRAVVGAGTRLIDLYDRLSAEGAGVPAGTCPTVGVAGLALGGGLGVLSRAHGLTCDVLESVRVVTADGSVRVCDARREPELFWACRGGGGGNFGVAVEFTFRAHRAAGLTTFSLRWPWQAAGDVIRGWQRWAPSAPDEIWTGLQLNTEPSGGGPTVEITGVASGDPGLDGLVAAIGREPSGRDAQSRSYLEAMKFTGGCAGRSTAACHAPGDLPGQRPEGSYPRTDYSGKSHIALRPLQDAAIDVLTKRFTDGNGVGGRSVLMDAMGGAIARTAPGATAFPHRRALFCVQYLANGDDLDWLRATHRAMEPHLGGAAYVNYIDPDLRDWGRAYYGTNLDRLAKVKAAYDPRSLFRFPQAIGSSR</sequence>
<evidence type="ECO:0000256" key="6">
    <source>
        <dbReference type="SAM" id="MobiDB-lite"/>
    </source>
</evidence>
<dbReference type="Proteomes" id="UP001501231">
    <property type="component" value="Unassembled WGS sequence"/>
</dbReference>
<protein>
    <submittedName>
        <fullName evidence="9">FAD-binding oxidoreductase</fullName>
    </submittedName>
</protein>
<evidence type="ECO:0000256" key="5">
    <source>
        <dbReference type="ARBA" id="ARBA00023002"/>
    </source>
</evidence>
<keyword evidence="3" id="KW-0285">Flavoprotein</keyword>
<name>A0ABP5W7T0_9ACTN</name>
<dbReference type="InterPro" id="IPR036318">
    <property type="entry name" value="FAD-bd_PCMH-like_sf"/>
</dbReference>
<organism evidence="9 10">
    <name type="scientific">Actinomadura vinacea</name>
    <dbReference type="NCBI Taxonomy" id="115336"/>
    <lineage>
        <taxon>Bacteria</taxon>
        <taxon>Bacillati</taxon>
        <taxon>Actinomycetota</taxon>
        <taxon>Actinomycetes</taxon>
        <taxon>Streptosporangiales</taxon>
        <taxon>Thermomonosporaceae</taxon>
        <taxon>Actinomadura</taxon>
    </lineage>
</organism>
<evidence type="ECO:0000256" key="7">
    <source>
        <dbReference type="SAM" id="SignalP"/>
    </source>
</evidence>
<dbReference type="InterPro" id="IPR016166">
    <property type="entry name" value="FAD-bd_PCMH"/>
</dbReference>
<evidence type="ECO:0000313" key="10">
    <source>
        <dbReference type="Proteomes" id="UP001501231"/>
    </source>
</evidence>
<evidence type="ECO:0000313" key="9">
    <source>
        <dbReference type="EMBL" id="GAA2419536.1"/>
    </source>
</evidence>
<reference evidence="10" key="1">
    <citation type="journal article" date="2019" name="Int. J. Syst. Evol. Microbiol.">
        <title>The Global Catalogue of Microorganisms (GCM) 10K type strain sequencing project: providing services to taxonomists for standard genome sequencing and annotation.</title>
        <authorList>
            <consortium name="The Broad Institute Genomics Platform"/>
            <consortium name="The Broad Institute Genome Sequencing Center for Infectious Disease"/>
            <person name="Wu L."/>
            <person name="Ma J."/>
        </authorList>
    </citation>
    <scope>NUCLEOTIDE SEQUENCE [LARGE SCALE GENOMIC DNA]</scope>
    <source>
        <strain evidence="10">JCM 3325</strain>
    </source>
</reference>
<dbReference type="PROSITE" id="PS51387">
    <property type="entry name" value="FAD_PCMH"/>
    <property type="match status" value="1"/>
</dbReference>